<reference evidence="1 2" key="1">
    <citation type="submission" date="2019-10" db="EMBL/GenBank/DDBJ databases">
        <title>Evaluation of single-gene subtyping targets for Pseudomonas.</title>
        <authorList>
            <person name="Reichler S.J."/>
            <person name="Orsi R.H."/>
            <person name="Wiedmann M."/>
            <person name="Martin N.H."/>
            <person name="Murphy S.I."/>
        </authorList>
    </citation>
    <scope>NUCLEOTIDE SEQUENCE [LARGE SCALE GENOMIC DNA]</scope>
    <source>
        <strain evidence="1 2">FSL R10-1637</strain>
    </source>
</reference>
<protein>
    <submittedName>
        <fullName evidence="1">Uncharacterized protein</fullName>
    </submittedName>
</protein>
<accession>A0A6L5HZ33</accession>
<sequence length="77" mass="8440">MKSITWTGEGRPCSGDVLALEGAVKVEGWELGDTLEVLEYVGSIETDSSIARCLNITKDEIDYIDTDHLSLPPDHFS</sequence>
<evidence type="ECO:0000313" key="1">
    <source>
        <dbReference type="EMBL" id="MQU08619.1"/>
    </source>
</evidence>
<dbReference type="AlphaFoldDB" id="A0A6L5HZ33"/>
<dbReference type="RefSeq" id="WP_153375442.1">
    <property type="nucleotide sequence ID" value="NZ_WIVU01000068.1"/>
</dbReference>
<name>A0A6L5HZ33_9PSED</name>
<dbReference type="EMBL" id="WIVU01000068">
    <property type="protein sequence ID" value="MQU08619.1"/>
    <property type="molecule type" value="Genomic_DNA"/>
</dbReference>
<organism evidence="1 2">
    <name type="scientific">Pseudomonas helleri</name>
    <dbReference type="NCBI Taxonomy" id="1608996"/>
    <lineage>
        <taxon>Bacteria</taxon>
        <taxon>Pseudomonadati</taxon>
        <taxon>Pseudomonadota</taxon>
        <taxon>Gammaproteobacteria</taxon>
        <taxon>Pseudomonadales</taxon>
        <taxon>Pseudomonadaceae</taxon>
        <taxon>Pseudomonas</taxon>
    </lineage>
</organism>
<gene>
    <name evidence="1" type="ORF">GHO27_23445</name>
</gene>
<evidence type="ECO:0000313" key="2">
    <source>
        <dbReference type="Proteomes" id="UP000478064"/>
    </source>
</evidence>
<dbReference type="Proteomes" id="UP000478064">
    <property type="component" value="Unassembled WGS sequence"/>
</dbReference>
<proteinExistence type="predicted"/>
<comment type="caution">
    <text evidence="1">The sequence shown here is derived from an EMBL/GenBank/DDBJ whole genome shotgun (WGS) entry which is preliminary data.</text>
</comment>